<evidence type="ECO:0000313" key="3">
    <source>
        <dbReference type="Proteomes" id="UP000190061"/>
    </source>
</evidence>
<reference evidence="2 3" key="1">
    <citation type="submission" date="2017-02" db="EMBL/GenBank/DDBJ databases">
        <authorList>
            <person name="Peterson S.W."/>
        </authorList>
    </citation>
    <scope>NUCLEOTIDE SEQUENCE [LARGE SCALE GENOMIC DNA]</scope>
    <source>
        <strain evidence="2 3">DSM 21749</strain>
    </source>
</reference>
<evidence type="ECO:0000313" key="2">
    <source>
        <dbReference type="EMBL" id="SKA20236.1"/>
    </source>
</evidence>
<dbReference type="STRING" id="1122188.SAMN02745674_02414"/>
<dbReference type="AlphaFoldDB" id="A0A1T4RWI7"/>
<evidence type="ECO:0000256" key="1">
    <source>
        <dbReference type="SAM" id="MobiDB-lite"/>
    </source>
</evidence>
<organism evidence="2 3">
    <name type="scientific">Lysobacter spongiicola DSM 21749</name>
    <dbReference type="NCBI Taxonomy" id="1122188"/>
    <lineage>
        <taxon>Bacteria</taxon>
        <taxon>Pseudomonadati</taxon>
        <taxon>Pseudomonadota</taxon>
        <taxon>Gammaproteobacteria</taxon>
        <taxon>Lysobacterales</taxon>
        <taxon>Lysobacteraceae</taxon>
        <taxon>Novilysobacter</taxon>
    </lineage>
</organism>
<name>A0A1T4RWI7_9GAMM</name>
<sequence length="59" mass="6557">MQRPCRSGFSRDRKPDGRPIAGSRLKPLLQPLEVRPDKATLGEPVVLGEPPARLNRGRI</sequence>
<dbReference type="Proteomes" id="UP000190061">
    <property type="component" value="Unassembled WGS sequence"/>
</dbReference>
<accession>A0A1T4RWI7</accession>
<protein>
    <submittedName>
        <fullName evidence="2">Uncharacterized protein</fullName>
    </submittedName>
</protein>
<dbReference type="EMBL" id="FUXP01000011">
    <property type="protein sequence ID" value="SKA20236.1"/>
    <property type="molecule type" value="Genomic_DNA"/>
</dbReference>
<proteinExistence type="predicted"/>
<keyword evidence="3" id="KW-1185">Reference proteome</keyword>
<gene>
    <name evidence="2" type="ORF">SAMN02745674_02414</name>
</gene>
<feature type="region of interest" description="Disordered" evidence="1">
    <location>
        <begin position="1"/>
        <end position="32"/>
    </location>
</feature>